<dbReference type="CDD" id="cd02576">
    <property type="entry name" value="PseudoU_synth_ScPUS7"/>
    <property type="match status" value="1"/>
</dbReference>
<dbReference type="Gene3D" id="3.30.2350.20">
    <property type="entry name" value="TruD, catalytic domain"/>
    <property type="match status" value="2"/>
</dbReference>
<feature type="non-terminal residue" evidence="7">
    <location>
        <position position="1"/>
    </location>
</feature>
<dbReference type="AlphaFoldDB" id="A0AAW1HTV2"/>
<reference evidence="7 8" key="1">
    <citation type="journal article" date="2024" name="BMC Genomics">
        <title>De novo assembly and annotation of Popillia japonica's genome with initial clues to its potential as an invasive pest.</title>
        <authorList>
            <person name="Cucini C."/>
            <person name="Boschi S."/>
            <person name="Funari R."/>
            <person name="Cardaioli E."/>
            <person name="Iannotti N."/>
            <person name="Marturano G."/>
            <person name="Paoli F."/>
            <person name="Bruttini M."/>
            <person name="Carapelli A."/>
            <person name="Frati F."/>
            <person name="Nardi F."/>
        </authorList>
    </citation>
    <scope>NUCLEOTIDE SEQUENCE [LARGE SCALE GENOMIC DNA]</scope>
    <source>
        <strain evidence="7">DMR45628</strain>
    </source>
</reference>
<evidence type="ECO:0000256" key="4">
    <source>
        <dbReference type="ARBA" id="ARBA00036943"/>
    </source>
</evidence>
<comment type="caution">
    <text evidence="7">The sequence shown here is derived from an EMBL/GenBank/DDBJ whole genome shotgun (WGS) entry which is preliminary data.</text>
</comment>
<proteinExistence type="inferred from homology"/>
<keyword evidence="3" id="KW-0413">Isomerase</keyword>
<evidence type="ECO:0000313" key="7">
    <source>
        <dbReference type="EMBL" id="KAK9680048.1"/>
    </source>
</evidence>
<sequence>TVGLHNNEILTNFQILFVILIIFYKISEKVTRRGGGRRFGKPFFDKNQHRRYKSDVTPEQLCEKDVGITEYISVLDGFSGVLKARFSDFQVNEINVDGEIAKLTDTSPPKGFDAETLSKDIVIPKETPCEDIPQDVWSEILAVVVDGVEDKVVELESTDFDKEKRGNVHRIVKSILQQKVVASTITRDDKKFITFKKYNKEEKVDNRTAWPTDTDEYVHFLLYKENIDTMEATLKISDCVRINPSSFNYAGVKDRRSKTTQWFSVRKLNPLRLLERTKCLRNIHIGNITFKDKPLKLGKLQGNRFRIALRNVIASDELINMAMESLKEKGFVNYYGLQRFGNVKEVPTYEVGIKLLLGKFKEACELILKCKKCDNPNTQLSQAKKEYLETGDAKAAADLLSPREGNSVESKLLQGLSKSNVNDYVTALESIPRNMRLLYINAFQALVWNKILSRRIQEFGLNPIVGDLVLVKEEEQTVPNNEMEVDSDEEVETDENSQIHTSKKKKVKILSAEDLQDYSIYEIVLPMPGYDITYPENVVKDWYKDMLEEYGLKLNMPKQSVRRYSLSGTYRHMIKRVTNLSWKVMHYNDPNDDLLQSDFDELLKRAPPVDKPDGKFKALIIDFCLTPSCYATMVVREILKTDTSANAQTKLNDYHVKKELPKIVVTETTEQNSEDLPAHNSLLSDSAKYEDFKKAIFGFTSEENSLKRKLEETDKDSEVPQKIRKEDGEKAV</sequence>
<evidence type="ECO:0000259" key="6">
    <source>
        <dbReference type="PROSITE" id="PS50984"/>
    </source>
</evidence>
<feature type="region of interest" description="Disordered" evidence="5">
    <location>
        <begin position="705"/>
        <end position="732"/>
    </location>
</feature>
<dbReference type="InterPro" id="IPR020103">
    <property type="entry name" value="PsdUridine_synth_cat_dom_sf"/>
</dbReference>
<evidence type="ECO:0000256" key="3">
    <source>
        <dbReference type="ARBA" id="ARBA00023235"/>
    </source>
</evidence>
<dbReference type="GO" id="GO:0008033">
    <property type="term" value="P:tRNA processing"/>
    <property type="evidence" value="ECO:0007669"/>
    <property type="project" value="UniProtKB-KW"/>
</dbReference>
<name>A0AAW1HTV2_POPJA</name>
<dbReference type="PANTHER" id="PTHR13326">
    <property type="entry name" value="TRNA PSEUDOURIDINE SYNTHASE D"/>
    <property type="match status" value="1"/>
</dbReference>
<comment type="similarity">
    <text evidence="1">Belongs to the pseudouridine synthase TruD family.</text>
</comment>
<organism evidence="7 8">
    <name type="scientific">Popillia japonica</name>
    <name type="common">Japanese beetle</name>
    <dbReference type="NCBI Taxonomy" id="7064"/>
    <lineage>
        <taxon>Eukaryota</taxon>
        <taxon>Metazoa</taxon>
        <taxon>Ecdysozoa</taxon>
        <taxon>Arthropoda</taxon>
        <taxon>Hexapoda</taxon>
        <taxon>Insecta</taxon>
        <taxon>Pterygota</taxon>
        <taxon>Neoptera</taxon>
        <taxon>Endopterygota</taxon>
        <taxon>Coleoptera</taxon>
        <taxon>Polyphaga</taxon>
        <taxon>Scarabaeiformia</taxon>
        <taxon>Scarabaeidae</taxon>
        <taxon>Rutelinae</taxon>
        <taxon>Popillia</taxon>
    </lineage>
</organism>
<dbReference type="PROSITE" id="PS50984">
    <property type="entry name" value="TRUD"/>
    <property type="match status" value="1"/>
</dbReference>
<feature type="domain" description="TRUD" evidence="6">
    <location>
        <begin position="330"/>
        <end position="576"/>
    </location>
</feature>
<dbReference type="GO" id="GO:0001522">
    <property type="term" value="P:pseudouridine synthesis"/>
    <property type="evidence" value="ECO:0007669"/>
    <property type="project" value="InterPro"/>
</dbReference>
<keyword evidence="2" id="KW-0819">tRNA processing</keyword>
<keyword evidence="8" id="KW-1185">Reference proteome</keyword>
<dbReference type="PANTHER" id="PTHR13326:SF31">
    <property type="entry name" value="PSEUDOURIDYLATE SYNTHASE 7 HOMOLOG"/>
    <property type="match status" value="1"/>
</dbReference>
<dbReference type="InterPro" id="IPR001656">
    <property type="entry name" value="PsdUridine_synth_TruD"/>
</dbReference>
<feature type="region of interest" description="Disordered" evidence="5">
    <location>
        <begin position="479"/>
        <end position="498"/>
    </location>
</feature>
<evidence type="ECO:0000313" key="8">
    <source>
        <dbReference type="Proteomes" id="UP001458880"/>
    </source>
</evidence>
<dbReference type="GO" id="GO:0005634">
    <property type="term" value="C:nucleus"/>
    <property type="evidence" value="ECO:0007669"/>
    <property type="project" value="TreeGrafter"/>
</dbReference>
<dbReference type="Proteomes" id="UP001458880">
    <property type="component" value="Unassembled WGS sequence"/>
</dbReference>
<dbReference type="PIRSF" id="PIRSF037016">
    <property type="entry name" value="Pseudouridin_synth_euk_prd"/>
    <property type="match status" value="1"/>
</dbReference>
<dbReference type="InterPro" id="IPR011760">
    <property type="entry name" value="PsdUridine_synth_TruD_insert"/>
</dbReference>
<dbReference type="GO" id="GO:0009982">
    <property type="term" value="F:pseudouridine synthase activity"/>
    <property type="evidence" value="ECO:0007669"/>
    <property type="project" value="InterPro"/>
</dbReference>
<evidence type="ECO:0000256" key="5">
    <source>
        <dbReference type="SAM" id="MobiDB-lite"/>
    </source>
</evidence>
<protein>
    <submittedName>
        <fullName evidence="7">tRNA pseudouridine synthase D (TruD)</fullName>
    </submittedName>
</protein>
<comment type="catalytic activity">
    <reaction evidence="4">
        <text>a uridine in tRNA = a pseudouridine in tRNA</text>
        <dbReference type="Rhea" id="RHEA:54572"/>
        <dbReference type="Rhea" id="RHEA-COMP:13339"/>
        <dbReference type="Rhea" id="RHEA-COMP:13934"/>
        <dbReference type="ChEBI" id="CHEBI:65314"/>
        <dbReference type="ChEBI" id="CHEBI:65315"/>
    </reaction>
</comment>
<evidence type="ECO:0000256" key="1">
    <source>
        <dbReference type="ARBA" id="ARBA00007953"/>
    </source>
</evidence>
<dbReference type="GO" id="GO:0003723">
    <property type="term" value="F:RNA binding"/>
    <property type="evidence" value="ECO:0007669"/>
    <property type="project" value="InterPro"/>
</dbReference>
<accession>A0AAW1HTV2</accession>
<feature type="compositionally biased region" description="Acidic residues" evidence="5">
    <location>
        <begin position="483"/>
        <end position="495"/>
    </location>
</feature>
<dbReference type="EMBL" id="JASPKY010000940">
    <property type="protein sequence ID" value="KAK9680048.1"/>
    <property type="molecule type" value="Genomic_DNA"/>
</dbReference>
<dbReference type="InterPro" id="IPR042214">
    <property type="entry name" value="TruD_catalytic"/>
</dbReference>
<gene>
    <name evidence="7" type="ORF">QE152_g39463</name>
</gene>
<dbReference type="SUPFAM" id="SSF55120">
    <property type="entry name" value="Pseudouridine synthase"/>
    <property type="match status" value="1"/>
</dbReference>
<dbReference type="Pfam" id="PF01142">
    <property type="entry name" value="TruD"/>
    <property type="match status" value="1"/>
</dbReference>
<dbReference type="NCBIfam" id="TIGR00094">
    <property type="entry name" value="tRNA_TruD_broad"/>
    <property type="match status" value="1"/>
</dbReference>
<evidence type="ECO:0000256" key="2">
    <source>
        <dbReference type="ARBA" id="ARBA00022694"/>
    </source>
</evidence>